<dbReference type="AlphaFoldDB" id="M5SAH4"/>
<dbReference type="EMBL" id="ANOF01000034">
    <property type="protein sequence ID" value="EMI28475.1"/>
    <property type="molecule type" value="Genomic_DNA"/>
</dbReference>
<accession>M5SAH4</accession>
<gene>
    <name evidence="1" type="ORF">RESH_00950</name>
</gene>
<dbReference type="RefSeq" id="WP_008664176.1">
    <property type="nucleotide sequence ID" value="NZ_ANOF01000034.1"/>
</dbReference>
<dbReference type="Proteomes" id="UP000011996">
    <property type="component" value="Unassembled WGS sequence"/>
</dbReference>
<evidence type="ECO:0000313" key="2">
    <source>
        <dbReference type="Proteomes" id="UP000011996"/>
    </source>
</evidence>
<organism evidence="1 2">
    <name type="scientific">Rhodopirellula europaea SH398</name>
    <dbReference type="NCBI Taxonomy" id="1263868"/>
    <lineage>
        <taxon>Bacteria</taxon>
        <taxon>Pseudomonadati</taxon>
        <taxon>Planctomycetota</taxon>
        <taxon>Planctomycetia</taxon>
        <taxon>Pirellulales</taxon>
        <taxon>Pirellulaceae</taxon>
        <taxon>Rhodopirellula</taxon>
    </lineage>
</organism>
<sequence>MNTINCNNLAVGDQHSCAGLPFASGTFASHDWLDCISGERPYDPDGESWFITEIPVLPTDEVHDVHETFWSGTPDSGEDDQPFHLSFDDIEVAFTRTPAPDEVT</sequence>
<comment type="caution">
    <text evidence="1">The sequence shown here is derived from an EMBL/GenBank/DDBJ whole genome shotgun (WGS) entry which is preliminary data.</text>
</comment>
<reference evidence="1 2" key="1">
    <citation type="journal article" date="2013" name="Mar. Genomics">
        <title>Expression of sulfatases in Rhodopirellula baltica and the diversity of sulfatases in the genus Rhodopirellula.</title>
        <authorList>
            <person name="Wegner C.E."/>
            <person name="Richter-Heitmann T."/>
            <person name="Klindworth A."/>
            <person name="Klockow C."/>
            <person name="Richter M."/>
            <person name="Achstetter T."/>
            <person name="Glockner F.O."/>
            <person name="Harder J."/>
        </authorList>
    </citation>
    <scope>NUCLEOTIDE SEQUENCE [LARGE SCALE GENOMIC DNA]</scope>
    <source>
        <strain evidence="1 2">SH398</strain>
    </source>
</reference>
<protein>
    <submittedName>
        <fullName evidence="1">Uncharacterized protein</fullName>
    </submittedName>
</protein>
<proteinExistence type="predicted"/>
<dbReference type="STRING" id="1263868.RESH_00950"/>
<dbReference type="PATRIC" id="fig|1263868.3.peg.1027"/>
<evidence type="ECO:0000313" key="1">
    <source>
        <dbReference type="EMBL" id="EMI28475.1"/>
    </source>
</evidence>
<name>M5SAH4_9BACT</name>